<dbReference type="InterPro" id="IPR017871">
    <property type="entry name" value="ABC_transporter-like_CS"/>
</dbReference>
<dbReference type="RefSeq" id="WP_120714097.1">
    <property type="nucleotide sequence ID" value="NZ_RBCJ01000006.1"/>
</dbReference>
<organism evidence="4 5">
    <name type="scientific">Ulvibacterium marinum</name>
    <dbReference type="NCBI Taxonomy" id="2419782"/>
    <lineage>
        <taxon>Bacteria</taxon>
        <taxon>Pseudomonadati</taxon>
        <taxon>Bacteroidota</taxon>
        <taxon>Flavobacteriia</taxon>
        <taxon>Flavobacteriales</taxon>
        <taxon>Flavobacteriaceae</taxon>
        <taxon>Ulvibacterium</taxon>
    </lineage>
</organism>
<reference evidence="4 5" key="1">
    <citation type="submission" date="2018-10" db="EMBL/GenBank/DDBJ databases">
        <title>Ulvibacterium marinum gen. nov., sp. nov., a novel marine bacterium of the family Flavobacteriaceae, isolated from a culture of the green alga Ulva prolifera.</title>
        <authorList>
            <person name="Zhang Z."/>
        </authorList>
    </citation>
    <scope>NUCLEOTIDE SEQUENCE [LARGE SCALE GENOMIC DNA]</scope>
    <source>
        <strain evidence="4 5">CCMM003</strain>
    </source>
</reference>
<proteinExistence type="predicted"/>
<dbReference type="Pfam" id="PF00005">
    <property type="entry name" value="ABC_tran"/>
    <property type="match status" value="1"/>
</dbReference>
<dbReference type="SMART" id="SM00382">
    <property type="entry name" value="AAA"/>
    <property type="match status" value="1"/>
</dbReference>
<dbReference type="PROSITE" id="PS00211">
    <property type="entry name" value="ABC_TRANSPORTER_1"/>
    <property type="match status" value="1"/>
</dbReference>
<dbReference type="GO" id="GO:0016887">
    <property type="term" value="F:ATP hydrolysis activity"/>
    <property type="evidence" value="ECO:0007669"/>
    <property type="project" value="InterPro"/>
</dbReference>
<dbReference type="PROSITE" id="PS50893">
    <property type="entry name" value="ABC_TRANSPORTER_2"/>
    <property type="match status" value="1"/>
</dbReference>
<evidence type="ECO:0000313" key="5">
    <source>
        <dbReference type="Proteomes" id="UP000276603"/>
    </source>
</evidence>
<dbReference type="InterPro" id="IPR003439">
    <property type="entry name" value="ABC_transporter-like_ATP-bd"/>
</dbReference>
<protein>
    <submittedName>
        <fullName evidence="4">ABC transporter ATP-binding protein</fullName>
    </submittedName>
</protein>
<dbReference type="InterPro" id="IPR027417">
    <property type="entry name" value="P-loop_NTPase"/>
</dbReference>
<dbReference type="SUPFAM" id="SSF52540">
    <property type="entry name" value="P-loop containing nucleoside triphosphate hydrolases"/>
    <property type="match status" value="1"/>
</dbReference>
<dbReference type="PANTHER" id="PTHR43038">
    <property type="entry name" value="ATP-BINDING CASSETTE, SUB-FAMILY H, MEMBER 1"/>
    <property type="match status" value="1"/>
</dbReference>
<evidence type="ECO:0000256" key="2">
    <source>
        <dbReference type="ARBA" id="ARBA00022840"/>
    </source>
</evidence>
<comment type="caution">
    <text evidence="4">The sequence shown here is derived from an EMBL/GenBank/DDBJ whole genome shotgun (WGS) entry which is preliminary data.</text>
</comment>
<dbReference type="OrthoDB" id="9801987at2"/>
<name>A0A3B0BVA7_9FLAO</name>
<sequence length="307" mass="34542">MAAVVLENISKKYGHVTALKSISFRINDGEIFGLIGPDGAGKSTLFRILTTLLLANEGRASVAGHDVIREYQQIRKKVGYMPGRFSLYQDLSVEENLSFFATIFGTTIQENYDLVKDIYVQIEPFKKRLAGQLSGGMKQKLALCCALIHKPEVLFLDEPTTGVDAVSRKEFWEMLQSLKEKNIAILVSTPYMDEASLCDRIALIQNGEILKIDSPEQMVRDFKKPLYAIKTEHTYSTLNYLRSASYTRSALPFGEFIHLTTAKPYKPFQIKDDLERVGIPIQEVKIAAPSIEDIFLDLSNTDEFING</sequence>
<feature type="domain" description="ABC transporter" evidence="3">
    <location>
        <begin position="4"/>
        <end position="231"/>
    </location>
</feature>
<dbReference type="Gene3D" id="3.40.50.300">
    <property type="entry name" value="P-loop containing nucleotide triphosphate hydrolases"/>
    <property type="match status" value="1"/>
</dbReference>
<evidence type="ECO:0000313" key="4">
    <source>
        <dbReference type="EMBL" id="RKN76750.1"/>
    </source>
</evidence>
<evidence type="ECO:0000259" key="3">
    <source>
        <dbReference type="PROSITE" id="PS50893"/>
    </source>
</evidence>
<keyword evidence="1" id="KW-0547">Nucleotide-binding</keyword>
<dbReference type="CDD" id="cd03230">
    <property type="entry name" value="ABC_DR_subfamily_A"/>
    <property type="match status" value="1"/>
</dbReference>
<keyword evidence="2 4" id="KW-0067">ATP-binding</keyword>
<dbReference type="GO" id="GO:0005524">
    <property type="term" value="F:ATP binding"/>
    <property type="evidence" value="ECO:0007669"/>
    <property type="project" value="UniProtKB-KW"/>
</dbReference>
<dbReference type="PANTHER" id="PTHR43038:SF3">
    <property type="entry name" value="ABC TRANSPORTER G FAMILY MEMBER 20 ISOFORM X1"/>
    <property type="match status" value="1"/>
</dbReference>
<dbReference type="Proteomes" id="UP000276603">
    <property type="component" value="Unassembled WGS sequence"/>
</dbReference>
<evidence type="ECO:0000256" key="1">
    <source>
        <dbReference type="ARBA" id="ARBA00022741"/>
    </source>
</evidence>
<dbReference type="InterPro" id="IPR003593">
    <property type="entry name" value="AAA+_ATPase"/>
</dbReference>
<dbReference type="EMBL" id="RBCJ01000006">
    <property type="protein sequence ID" value="RKN76750.1"/>
    <property type="molecule type" value="Genomic_DNA"/>
</dbReference>
<accession>A0A3B0BVA7</accession>
<keyword evidence="5" id="KW-1185">Reference proteome</keyword>
<dbReference type="AlphaFoldDB" id="A0A3B0BVA7"/>
<gene>
    <name evidence="4" type="ORF">D7Z94_23465</name>
</gene>